<dbReference type="CDD" id="cd02440">
    <property type="entry name" value="AdoMet_MTases"/>
    <property type="match status" value="1"/>
</dbReference>
<protein>
    <submittedName>
        <fullName evidence="4">Predicted O-methyltransferase YrrM</fullName>
    </submittedName>
</protein>
<evidence type="ECO:0000256" key="1">
    <source>
        <dbReference type="ARBA" id="ARBA00022603"/>
    </source>
</evidence>
<proteinExistence type="predicted"/>
<dbReference type="AlphaFoldDB" id="A0A1I1Q1R5"/>
<dbReference type="OrthoDB" id="9799672at2"/>
<evidence type="ECO:0000313" key="4">
    <source>
        <dbReference type="EMBL" id="SFD16076.1"/>
    </source>
</evidence>
<dbReference type="PANTHER" id="PTHR10509:SF14">
    <property type="entry name" value="CAFFEOYL-COA O-METHYLTRANSFERASE 3-RELATED"/>
    <property type="match status" value="1"/>
</dbReference>
<dbReference type="PANTHER" id="PTHR10509">
    <property type="entry name" value="O-METHYLTRANSFERASE-RELATED"/>
    <property type="match status" value="1"/>
</dbReference>
<dbReference type="InterPro" id="IPR029063">
    <property type="entry name" value="SAM-dependent_MTases_sf"/>
</dbReference>
<reference evidence="5" key="1">
    <citation type="submission" date="2016-10" db="EMBL/GenBank/DDBJ databases">
        <authorList>
            <person name="Varghese N."/>
            <person name="Submissions S."/>
        </authorList>
    </citation>
    <scope>NUCLEOTIDE SEQUENCE [LARGE SCALE GENOMIC DNA]</scope>
    <source>
        <strain evidence="5">DSM 25730</strain>
    </source>
</reference>
<evidence type="ECO:0000256" key="2">
    <source>
        <dbReference type="ARBA" id="ARBA00022679"/>
    </source>
</evidence>
<evidence type="ECO:0000256" key="3">
    <source>
        <dbReference type="ARBA" id="ARBA00022691"/>
    </source>
</evidence>
<dbReference type="InterPro" id="IPR050362">
    <property type="entry name" value="Cation-dep_OMT"/>
</dbReference>
<dbReference type="GO" id="GO:0008757">
    <property type="term" value="F:S-adenosylmethionine-dependent methyltransferase activity"/>
    <property type="evidence" value="ECO:0007669"/>
    <property type="project" value="TreeGrafter"/>
</dbReference>
<keyword evidence="3" id="KW-0949">S-adenosyl-L-methionine</keyword>
<gene>
    <name evidence="4" type="ORF">SAMN04487987_105115</name>
</gene>
<dbReference type="EMBL" id="FOMI01000005">
    <property type="protein sequence ID" value="SFD16076.1"/>
    <property type="molecule type" value="Genomic_DNA"/>
</dbReference>
<evidence type="ECO:0000313" key="5">
    <source>
        <dbReference type="Proteomes" id="UP000199439"/>
    </source>
</evidence>
<keyword evidence="5" id="KW-1185">Reference proteome</keyword>
<dbReference type="InterPro" id="IPR002935">
    <property type="entry name" value="SAM_O-MeTrfase"/>
</dbReference>
<keyword evidence="2 4" id="KW-0808">Transferase</keyword>
<dbReference type="RefSeq" id="WP_092851466.1">
    <property type="nucleotide sequence ID" value="NZ_FOMI01000005.1"/>
</dbReference>
<accession>A0A1I1Q1R5</accession>
<dbReference type="SUPFAM" id="SSF53335">
    <property type="entry name" value="S-adenosyl-L-methionine-dependent methyltransferases"/>
    <property type="match status" value="1"/>
</dbReference>
<dbReference type="GO" id="GO:0008171">
    <property type="term" value="F:O-methyltransferase activity"/>
    <property type="evidence" value="ECO:0007669"/>
    <property type="project" value="InterPro"/>
</dbReference>
<dbReference type="Proteomes" id="UP000199439">
    <property type="component" value="Unassembled WGS sequence"/>
</dbReference>
<dbReference type="STRING" id="870482.SAMN04487987_105115"/>
<dbReference type="Pfam" id="PF01596">
    <property type="entry name" value="Methyltransf_3"/>
    <property type="match status" value="1"/>
</dbReference>
<name>A0A1I1Q1R5_9FLAO</name>
<organism evidence="4 5">
    <name type="scientific">Algibacter pectinivorans</name>
    <dbReference type="NCBI Taxonomy" id="870482"/>
    <lineage>
        <taxon>Bacteria</taxon>
        <taxon>Pseudomonadati</taxon>
        <taxon>Bacteroidota</taxon>
        <taxon>Flavobacteriia</taxon>
        <taxon>Flavobacteriales</taxon>
        <taxon>Flavobacteriaceae</taxon>
        <taxon>Algibacter</taxon>
    </lineage>
</organism>
<keyword evidence="1 4" id="KW-0489">Methyltransferase</keyword>
<dbReference type="PROSITE" id="PS51682">
    <property type="entry name" value="SAM_OMT_I"/>
    <property type="match status" value="1"/>
</dbReference>
<dbReference type="Gene3D" id="3.40.50.150">
    <property type="entry name" value="Vaccinia Virus protein VP39"/>
    <property type="match status" value="1"/>
</dbReference>
<sequence>MHFITEELDNYVVAHSENEPELLQQLTRETYQKILQPRMLSGHYQGRILSIISKLVNPKNILEIGTYTGYSALCLAEGMQHNGELHTIDINEELVDFQRKYFDKSNYGPQIKQHLGNALDIIPKLDATFDLVFIDADKVNYSNYFNVIIDKLNPGGIILSDNVLWSGKVLDTTFKKDDVSTPELIKYNALLKDDKRVETVLLPIRDGLTISRKL</sequence>
<dbReference type="GO" id="GO:0032259">
    <property type="term" value="P:methylation"/>
    <property type="evidence" value="ECO:0007669"/>
    <property type="project" value="UniProtKB-KW"/>
</dbReference>